<gene>
    <name evidence="7" type="ORF">DES40_2011</name>
</gene>
<dbReference type="InParanoid" id="A0A420WE85"/>
<dbReference type="InterPro" id="IPR012902">
    <property type="entry name" value="N_methyl_site"/>
</dbReference>
<feature type="transmembrane region" description="Helical" evidence="6">
    <location>
        <begin position="21"/>
        <end position="42"/>
    </location>
</feature>
<evidence type="ECO:0000256" key="6">
    <source>
        <dbReference type="SAM" id="Phobius"/>
    </source>
</evidence>
<evidence type="ECO:0000256" key="2">
    <source>
        <dbReference type="ARBA" id="ARBA00022481"/>
    </source>
</evidence>
<dbReference type="Gene3D" id="3.55.40.10">
    <property type="entry name" value="minor pseudopilin epsh domain"/>
    <property type="match status" value="1"/>
</dbReference>
<evidence type="ECO:0000256" key="5">
    <source>
        <dbReference type="ARBA" id="ARBA00023136"/>
    </source>
</evidence>
<evidence type="ECO:0000256" key="1">
    <source>
        <dbReference type="ARBA" id="ARBA00004167"/>
    </source>
</evidence>
<keyword evidence="2" id="KW-0488">Methylation</keyword>
<dbReference type="InterPro" id="IPR045584">
    <property type="entry name" value="Pilin-like"/>
</dbReference>
<dbReference type="OrthoDB" id="7618723at2"/>
<dbReference type="PROSITE" id="PS00409">
    <property type="entry name" value="PROKAR_NTER_METHYL"/>
    <property type="match status" value="1"/>
</dbReference>
<keyword evidence="3 6" id="KW-0812">Transmembrane</keyword>
<comment type="subcellular location">
    <subcellularLocation>
        <location evidence="1">Membrane</location>
        <topology evidence="1">Single-pass membrane protein</topology>
    </subcellularLocation>
</comment>
<evidence type="ECO:0000313" key="8">
    <source>
        <dbReference type="Proteomes" id="UP000282211"/>
    </source>
</evidence>
<dbReference type="PRINTS" id="PR00885">
    <property type="entry name" value="BCTERIALGSPH"/>
</dbReference>
<reference evidence="7 8" key="1">
    <citation type="submission" date="2018-10" db="EMBL/GenBank/DDBJ databases">
        <title>Genomic Encyclopedia of Type Strains, Phase IV (KMG-IV): sequencing the most valuable type-strain genomes for metagenomic binning, comparative biology and taxonomic classification.</title>
        <authorList>
            <person name="Goeker M."/>
        </authorList>
    </citation>
    <scope>NUCLEOTIDE SEQUENCE [LARGE SCALE GENOMIC DNA]</scope>
    <source>
        <strain evidence="7 8">DSM 22008</strain>
    </source>
</reference>
<keyword evidence="5 6" id="KW-0472">Membrane</keyword>
<organism evidence="7 8">
    <name type="scientific">Litorimonas taeanensis</name>
    <dbReference type="NCBI Taxonomy" id="568099"/>
    <lineage>
        <taxon>Bacteria</taxon>
        <taxon>Pseudomonadati</taxon>
        <taxon>Pseudomonadota</taxon>
        <taxon>Alphaproteobacteria</taxon>
        <taxon>Maricaulales</taxon>
        <taxon>Robiginitomaculaceae</taxon>
    </lineage>
</organism>
<dbReference type="EMBL" id="RBII01000002">
    <property type="protein sequence ID" value="RKQ69212.1"/>
    <property type="molecule type" value="Genomic_DNA"/>
</dbReference>
<dbReference type="RefSeq" id="WP_121101526.1">
    <property type="nucleotide sequence ID" value="NZ_RBII01000002.1"/>
</dbReference>
<dbReference type="Proteomes" id="UP000282211">
    <property type="component" value="Unassembled WGS sequence"/>
</dbReference>
<dbReference type="SUPFAM" id="SSF54523">
    <property type="entry name" value="Pili subunits"/>
    <property type="match status" value="1"/>
</dbReference>
<protein>
    <submittedName>
        <fullName evidence="7">Type II secretion system protein H (GspH)</fullName>
    </submittedName>
</protein>
<dbReference type="InterPro" id="IPR002416">
    <property type="entry name" value="T2SS_protein-GspH"/>
</dbReference>
<accession>A0A420WE85</accession>
<dbReference type="GO" id="GO:0015628">
    <property type="term" value="P:protein secretion by the type II secretion system"/>
    <property type="evidence" value="ECO:0007669"/>
    <property type="project" value="InterPro"/>
</dbReference>
<dbReference type="GO" id="GO:0015627">
    <property type="term" value="C:type II protein secretion system complex"/>
    <property type="evidence" value="ECO:0007669"/>
    <property type="project" value="InterPro"/>
</dbReference>
<evidence type="ECO:0000256" key="4">
    <source>
        <dbReference type="ARBA" id="ARBA00022989"/>
    </source>
</evidence>
<dbReference type="GO" id="GO:0016020">
    <property type="term" value="C:membrane"/>
    <property type="evidence" value="ECO:0007669"/>
    <property type="project" value="UniProtKB-SubCell"/>
</dbReference>
<dbReference type="Pfam" id="PF07963">
    <property type="entry name" value="N_methyl"/>
    <property type="match status" value="1"/>
</dbReference>
<dbReference type="AlphaFoldDB" id="A0A420WE85"/>
<dbReference type="NCBIfam" id="TIGR02532">
    <property type="entry name" value="IV_pilin_GFxxxE"/>
    <property type="match status" value="1"/>
</dbReference>
<comment type="caution">
    <text evidence="7">The sequence shown here is derived from an EMBL/GenBank/DDBJ whole genome shotgun (WGS) entry which is preliminary data.</text>
</comment>
<sequence>MRRQTKSETLTKTDKESGFTLVEILAVLVIIGLISGIVAFNLPSPKTATQTQAETLTRQLNALSQNGLISGEIQAFGVSEKGYSLYRYDGERFTSVATMDWTENVKIALRRNDTKTKVPEEISPQILFEPTQISTPFILDLSGPRARFELQSKGDGRVVMVKTE</sequence>
<keyword evidence="8" id="KW-1185">Reference proteome</keyword>
<evidence type="ECO:0000256" key="3">
    <source>
        <dbReference type="ARBA" id="ARBA00022692"/>
    </source>
</evidence>
<evidence type="ECO:0000313" key="7">
    <source>
        <dbReference type="EMBL" id="RKQ69212.1"/>
    </source>
</evidence>
<proteinExistence type="predicted"/>
<name>A0A420WE85_9PROT</name>
<keyword evidence="4 6" id="KW-1133">Transmembrane helix</keyword>